<keyword evidence="2" id="KW-1185">Reference proteome</keyword>
<reference evidence="1" key="1">
    <citation type="journal article" date="2021" name="Nat. Commun.">
        <title>Genetic determinants of endophytism in the Arabidopsis root mycobiome.</title>
        <authorList>
            <person name="Mesny F."/>
            <person name="Miyauchi S."/>
            <person name="Thiergart T."/>
            <person name="Pickel B."/>
            <person name="Atanasova L."/>
            <person name="Karlsson M."/>
            <person name="Huettel B."/>
            <person name="Barry K.W."/>
            <person name="Haridas S."/>
            <person name="Chen C."/>
            <person name="Bauer D."/>
            <person name="Andreopoulos W."/>
            <person name="Pangilinan J."/>
            <person name="LaButti K."/>
            <person name="Riley R."/>
            <person name="Lipzen A."/>
            <person name="Clum A."/>
            <person name="Drula E."/>
            <person name="Henrissat B."/>
            <person name="Kohler A."/>
            <person name="Grigoriev I.V."/>
            <person name="Martin F.M."/>
            <person name="Hacquard S."/>
        </authorList>
    </citation>
    <scope>NUCLEOTIDE SEQUENCE</scope>
    <source>
        <strain evidence="1">MPI-CAGE-AT-0147</strain>
    </source>
</reference>
<dbReference type="EMBL" id="JAGMUV010000008">
    <property type="protein sequence ID" value="KAH7146107.1"/>
    <property type="molecule type" value="Genomic_DNA"/>
</dbReference>
<dbReference type="PANTHER" id="PTHR42767:SF1">
    <property type="entry name" value="ENDO-BETA-1,6-GALACTANASE-LIKE DOMAIN-CONTAINING PROTEIN"/>
    <property type="match status" value="1"/>
</dbReference>
<organism evidence="1 2">
    <name type="scientific">Dactylonectria macrodidyma</name>
    <dbReference type="NCBI Taxonomy" id="307937"/>
    <lineage>
        <taxon>Eukaryota</taxon>
        <taxon>Fungi</taxon>
        <taxon>Dikarya</taxon>
        <taxon>Ascomycota</taxon>
        <taxon>Pezizomycotina</taxon>
        <taxon>Sordariomycetes</taxon>
        <taxon>Hypocreomycetidae</taxon>
        <taxon>Hypocreales</taxon>
        <taxon>Nectriaceae</taxon>
        <taxon>Dactylonectria</taxon>
    </lineage>
</organism>
<sequence>MIIAASDESYYDQAVSTLNGLGDVALGNVARINVHGYQYGSGRRDQVYSLASGRGKRVWNSEYGESDATGQRLVSNLMLDFRWLRPTAWVYWQVLDGGGWGLIDANNDDGSVGAANQKYFVLAQFTRHIREGMRILDGGADNVVAAYDSGAKKLVIVAVNWGDAQYLNFELSKFTQPSSNGAAVTRWHTQIGTGDQYVKYSDTTMSGTKFWSWFETNSVQTFEVNNVVI</sequence>
<evidence type="ECO:0000313" key="2">
    <source>
        <dbReference type="Proteomes" id="UP000738349"/>
    </source>
</evidence>
<gene>
    <name evidence="1" type="ORF">EDB81DRAFT_484957</name>
</gene>
<dbReference type="AlphaFoldDB" id="A0A9P9EW54"/>
<comment type="caution">
    <text evidence="1">The sequence shown here is derived from an EMBL/GenBank/DDBJ whole genome shotgun (WGS) entry which is preliminary data.</text>
</comment>
<dbReference type="Gene3D" id="2.60.40.1180">
    <property type="entry name" value="Golgi alpha-mannosidase II"/>
    <property type="match status" value="1"/>
</dbReference>
<dbReference type="Proteomes" id="UP000738349">
    <property type="component" value="Unassembled WGS sequence"/>
</dbReference>
<dbReference type="InterPro" id="IPR013780">
    <property type="entry name" value="Glyco_hydro_b"/>
</dbReference>
<dbReference type="SUPFAM" id="SSF51445">
    <property type="entry name" value="(Trans)glycosidases"/>
    <property type="match status" value="1"/>
</dbReference>
<evidence type="ECO:0000313" key="1">
    <source>
        <dbReference type="EMBL" id="KAH7146107.1"/>
    </source>
</evidence>
<accession>A0A9P9EW54</accession>
<dbReference type="GO" id="GO:0004553">
    <property type="term" value="F:hydrolase activity, hydrolyzing O-glycosyl compounds"/>
    <property type="evidence" value="ECO:0007669"/>
    <property type="project" value="InterPro"/>
</dbReference>
<dbReference type="PANTHER" id="PTHR42767">
    <property type="entry name" value="ENDO-BETA-1,6-GALACTANASE"/>
    <property type="match status" value="1"/>
</dbReference>
<protein>
    <submittedName>
        <fullName evidence="1">Uncharacterized protein</fullName>
    </submittedName>
</protein>
<dbReference type="InterPro" id="IPR017853">
    <property type="entry name" value="GH"/>
</dbReference>
<dbReference type="SUPFAM" id="SSF51011">
    <property type="entry name" value="Glycosyl hydrolase domain"/>
    <property type="match status" value="1"/>
</dbReference>
<dbReference type="Gene3D" id="3.20.20.80">
    <property type="entry name" value="Glycosidases"/>
    <property type="match status" value="1"/>
</dbReference>
<dbReference type="OrthoDB" id="2012278at2759"/>
<proteinExistence type="predicted"/>
<dbReference type="InterPro" id="IPR039743">
    <property type="entry name" value="6GAL/EXGAL"/>
</dbReference>
<name>A0A9P9EW54_9HYPO</name>